<protein>
    <submittedName>
        <fullName evidence="1">SCO1664 family protein</fullName>
    </submittedName>
</protein>
<dbReference type="NCBIfam" id="TIGR03843">
    <property type="entry name" value="SCO1664 family protein"/>
    <property type="match status" value="1"/>
</dbReference>
<organism evidence="1 2">
    <name type="scientific">Pseudonocardia kongjuensis</name>
    <dbReference type="NCBI Taxonomy" id="102227"/>
    <lineage>
        <taxon>Bacteria</taxon>
        <taxon>Bacillati</taxon>
        <taxon>Actinomycetota</taxon>
        <taxon>Actinomycetes</taxon>
        <taxon>Pseudonocardiales</taxon>
        <taxon>Pseudonocardiaceae</taxon>
        <taxon>Pseudonocardia</taxon>
    </lineage>
</organism>
<dbReference type="Proteomes" id="UP001501414">
    <property type="component" value="Unassembled WGS sequence"/>
</dbReference>
<gene>
    <name evidence="1" type="ORF">GCM10009613_34520</name>
</gene>
<dbReference type="RefSeq" id="WP_344023625.1">
    <property type="nucleotide sequence ID" value="NZ_BAAAJK010000014.1"/>
</dbReference>
<dbReference type="InterPro" id="IPR022292">
    <property type="entry name" value="CHP03843"/>
</dbReference>
<comment type="caution">
    <text evidence="1">The sequence shown here is derived from an EMBL/GenBank/DDBJ whole genome shotgun (WGS) entry which is preliminary data.</text>
</comment>
<reference evidence="2" key="1">
    <citation type="journal article" date="2019" name="Int. J. Syst. Evol. Microbiol.">
        <title>The Global Catalogue of Microorganisms (GCM) 10K type strain sequencing project: providing services to taxonomists for standard genome sequencing and annotation.</title>
        <authorList>
            <consortium name="The Broad Institute Genomics Platform"/>
            <consortium name="The Broad Institute Genome Sequencing Center for Infectious Disease"/>
            <person name="Wu L."/>
            <person name="Ma J."/>
        </authorList>
    </citation>
    <scope>NUCLEOTIDE SEQUENCE [LARGE SCALE GENOMIC DNA]</scope>
    <source>
        <strain evidence="2">JCM 11896</strain>
    </source>
</reference>
<keyword evidence="2" id="KW-1185">Reference proteome</keyword>
<evidence type="ECO:0000313" key="1">
    <source>
        <dbReference type="EMBL" id="GAA1391640.1"/>
    </source>
</evidence>
<accession>A0ABP4IN23</accession>
<sequence length="297" mass="31684">MSGQAPDLRDPAVLEVLARGRIEITGRMVDASNATLFGTATLDGIELRCVYKPVRGERPLWDFPDGTLAGREVGAYLVAEESGLRVVPPTVLRAEAPFGPGMVQAWVSSGDESALTGGGDDPDDGFGAEIDEETIQLAAESLVELCEPDCVPDGWLPVLRARDGAGDPVVLVHADHPQLRSMALFDVVVNNADRKGGHVILGGDGGVYGVDHGLTLHSEPKLRTVLWGWIGDELGEEHTAALKELRAKLAGDFADTLGEHVTRREVAALRSRIDHLLAEPRFPGPDGFGPAIPWPAF</sequence>
<evidence type="ECO:0000313" key="2">
    <source>
        <dbReference type="Proteomes" id="UP001501414"/>
    </source>
</evidence>
<proteinExistence type="predicted"/>
<dbReference type="EMBL" id="BAAAJK010000014">
    <property type="protein sequence ID" value="GAA1391640.1"/>
    <property type="molecule type" value="Genomic_DNA"/>
</dbReference>
<name>A0ABP4IN23_9PSEU</name>